<name>A0A1I3VSS6_9RHOB</name>
<dbReference type="AlphaFoldDB" id="A0A1I3VSS6"/>
<dbReference type="Proteomes" id="UP000183299">
    <property type="component" value="Unassembled WGS sequence"/>
</dbReference>
<dbReference type="EMBL" id="FORY01000017">
    <property type="protein sequence ID" value="SFJ98458.1"/>
    <property type="molecule type" value="Genomic_DNA"/>
</dbReference>
<proteinExistence type="predicted"/>
<evidence type="ECO:0000313" key="2">
    <source>
        <dbReference type="Proteomes" id="UP000183299"/>
    </source>
</evidence>
<accession>A0A1I3VSS6</accession>
<reference evidence="1 2" key="1">
    <citation type="submission" date="2016-10" db="EMBL/GenBank/DDBJ databases">
        <authorList>
            <person name="de Groot N.N."/>
        </authorList>
    </citation>
    <scope>NUCLEOTIDE SEQUENCE [LARGE SCALE GENOMIC DNA]</scope>
    <source>
        <strain evidence="1 2">CGMCC 1.8891</strain>
    </source>
</reference>
<evidence type="ECO:0000313" key="1">
    <source>
        <dbReference type="EMBL" id="SFJ98458.1"/>
    </source>
</evidence>
<gene>
    <name evidence="1" type="ORF">SAMN04488138_11769</name>
</gene>
<protein>
    <recommendedName>
        <fullName evidence="3">Transposase</fullName>
    </recommendedName>
</protein>
<sequence length="45" mass="5252">MKDWKSIDDQLTLLKSRGIAYFQAIASRFRPMSPGKLNSFARLRH</sequence>
<organism evidence="1 2">
    <name type="scientific">Celeribacter halophilus</name>
    <dbReference type="NCBI Taxonomy" id="576117"/>
    <lineage>
        <taxon>Bacteria</taxon>
        <taxon>Pseudomonadati</taxon>
        <taxon>Pseudomonadota</taxon>
        <taxon>Alphaproteobacteria</taxon>
        <taxon>Rhodobacterales</taxon>
        <taxon>Roseobacteraceae</taxon>
        <taxon>Celeribacter</taxon>
    </lineage>
</organism>
<keyword evidence="2" id="KW-1185">Reference proteome</keyword>
<dbReference type="STRING" id="576117.SAMN04488138_11769"/>
<evidence type="ECO:0008006" key="3">
    <source>
        <dbReference type="Google" id="ProtNLM"/>
    </source>
</evidence>